<evidence type="ECO:0000256" key="1">
    <source>
        <dbReference type="ARBA" id="ARBA00022485"/>
    </source>
</evidence>
<dbReference type="InterPro" id="IPR013785">
    <property type="entry name" value="Aldolase_TIM"/>
</dbReference>
<dbReference type="Gene3D" id="3.20.20.70">
    <property type="entry name" value="Aldolase class I"/>
    <property type="match status" value="1"/>
</dbReference>
<feature type="binding site" evidence="8">
    <location>
        <begin position="19"/>
        <end position="21"/>
    </location>
    <ligand>
        <name>substrate</name>
    </ligand>
</feature>
<dbReference type="PANTHER" id="PTHR42836">
    <property type="entry name" value="7-CARBOXY-7-DEAZAGUANINE SYNTHASE"/>
    <property type="match status" value="1"/>
</dbReference>
<feature type="binding site" evidence="8">
    <location>
        <position position="45"/>
    </location>
    <ligand>
        <name>[4Fe-4S] cluster</name>
        <dbReference type="ChEBI" id="CHEBI:49883"/>
        <note>4Fe-4S-S-AdoMet</note>
    </ligand>
</feature>
<feature type="binding site" evidence="8">
    <location>
        <begin position="44"/>
        <end position="46"/>
    </location>
    <ligand>
        <name>S-adenosyl-L-methionine</name>
        <dbReference type="ChEBI" id="CHEBI:59789"/>
    </ligand>
</feature>
<dbReference type="InterPro" id="IPR027621">
    <property type="entry name" value="rSAM_QueE_gams"/>
</dbReference>
<keyword evidence="1 8" id="KW-0004">4Fe-4S</keyword>
<reference evidence="10 11" key="1">
    <citation type="submission" date="2020-10" db="EMBL/GenBank/DDBJ databases">
        <title>Connecting structure to function with the recovery of over 1000 high-quality activated sludge metagenome-assembled genomes encoding full-length rRNA genes using long-read sequencing.</title>
        <authorList>
            <person name="Singleton C.M."/>
            <person name="Petriglieri F."/>
            <person name="Kristensen J.M."/>
            <person name="Kirkegaard R.H."/>
            <person name="Michaelsen T.Y."/>
            <person name="Andersen M.H."/>
            <person name="Karst S.M."/>
            <person name="Dueholm M.S."/>
            <person name="Nielsen P.H."/>
            <person name="Albertsen M."/>
        </authorList>
    </citation>
    <scope>NUCLEOTIDE SEQUENCE [LARGE SCALE GENOMIC DNA]</scope>
    <source>
        <strain evidence="10">Fred_18-Q3-R57-64_BAT3C.720</strain>
    </source>
</reference>
<dbReference type="CDD" id="cd01335">
    <property type="entry name" value="Radical_SAM"/>
    <property type="match status" value="1"/>
</dbReference>
<dbReference type="SFLD" id="SFLDS00029">
    <property type="entry name" value="Radical_SAM"/>
    <property type="match status" value="1"/>
</dbReference>
<dbReference type="PANTHER" id="PTHR42836:SF1">
    <property type="entry name" value="7-CARBOXY-7-DEAZAGUANINE SYNTHASE"/>
    <property type="match status" value="1"/>
</dbReference>
<dbReference type="GO" id="GO:0016840">
    <property type="term" value="F:carbon-nitrogen lyase activity"/>
    <property type="evidence" value="ECO:0007669"/>
    <property type="project" value="UniProtKB-UniRule"/>
</dbReference>
<comment type="function">
    <text evidence="8">Catalyzes the complex heterocyclic radical-mediated conversion of 6-carboxy-5,6,7,8-tetrahydropterin (CPH4) to 7-carboxy-7-deazaguanine (CDG), a step common to the biosynthetic pathways of all 7-deazapurine-containing compounds.</text>
</comment>
<feature type="binding site" evidence="8">
    <location>
        <position position="79"/>
    </location>
    <ligand>
        <name>S-adenosyl-L-methionine</name>
        <dbReference type="ChEBI" id="CHEBI:59789"/>
    </ligand>
</feature>
<feature type="binding site" evidence="8">
    <location>
        <position position="42"/>
    </location>
    <ligand>
        <name>[4Fe-4S] cluster</name>
        <dbReference type="ChEBI" id="CHEBI:49883"/>
        <note>4Fe-4S-S-AdoMet</note>
    </ligand>
</feature>
<dbReference type="SUPFAM" id="SSF102114">
    <property type="entry name" value="Radical SAM enzymes"/>
    <property type="match status" value="1"/>
</dbReference>
<protein>
    <recommendedName>
        <fullName evidence="8">7-carboxy-7-deazaguanine synthase</fullName>
        <shortName evidence="8">CDG synthase</shortName>
        <ecNumber evidence="8">4.3.99.3</ecNumber>
    </recommendedName>
    <alternativeName>
        <fullName evidence="8">Queuosine biosynthesis protein QueE</fullName>
    </alternativeName>
</protein>
<feature type="binding site" evidence="8">
    <location>
        <position position="77"/>
    </location>
    <ligand>
        <name>substrate</name>
    </ligand>
</feature>
<dbReference type="Pfam" id="PF04055">
    <property type="entry name" value="Radical_SAM"/>
    <property type="match status" value="1"/>
</dbReference>
<feature type="binding site" evidence="8">
    <location>
        <position position="38"/>
    </location>
    <ligand>
        <name>[4Fe-4S] cluster</name>
        <dbReference type="ChEBI" id="CHEBI:49883"/>
        <note>4Fe-4S-S-AdoMet</note>
    </ligand>
</feature>
<dbReference type="InterPro" id="IPR024924">
    <property type="entry name" value="7-CO-7-deazaguanine_synth-like"/>
</dbReference>
<evidence type="ECO:0000256" key="6">
    <source>
        <dbReference type="ARBA" id="ARBA00023014"/>
    </source>
</evidence>
<dbReference type="GO" id="GO:0008616">
    <property type="term" value="P:tRNA queuosine(34) biosynthetic process"/>
    <property type="evidence" value="ECO:0007669"/>
    <property type="project" value="UniProtKB-UniRule"/>
</dbReference>
<evidence type="ECO:0000313" key="10">
    <source>
        <dbReference type="EMBL" id="MBK7952983.1"/>
    </source>
</evidence>
<dbReference type="GO" id="GO:0000287">
    <property type="term" value="F:magnesium ion binding"/>
    <property type="evidence" value="ECO:0007669"/>
    <property type="project" value="UniProtKB-UniRule"/>
</dbReference>
<dbReference type="EC" id="4.3.99.3" evidence="8"/>
<name>A0A935T8P0_9PROT</name>
<comment type="cofactor">
    <cofactor evidence="8">
        <name>[4Fe-4S] cluster</name>
        <dbReference type="ChEBI" id="CHEBI:49883"/>
    </cofactor>
    <text evidence="8">Binds 1 [4Fe-4S] cluster. The cluster is coordinated with 3 cysteines and an exchangeable S-adenosyl-L-methionine.</text>
</comment>
<dbReference type="InterPro" id="IPR058240">
    <property type="entry name" value="rSAM_sf"/>
</dbReference>
<comment type="caution">
    <text evidence="8">Lacks conserved residue(s) required for the propagation of feature annotation.</text>
</comment>
<keyword evidence="6 8" id="KW-0411">Iron-sulfur</keyword>
<keyword evidence="5 8" id="KW-0408">Iron</keyword>
<dbReference type="AlphaFoldDB" id="A0A935T8P0"/>
<comment type="cofactor">
    <cofactor evidence="8">
        <name>S-adenosyl-L-methionine</name>
        <dbReference type="ChEBI" id="CHEBI:59789"/>
    </cofactor>
    <text evidence="8">Binds 1 S-adenosyl-L-methionine per subunit.</text>
</comment>
<keyword evidence="2 8" id="KW-0949">S-adenosyl-L-methionine</keyword>
<sequence>MNAPGRPPALKISEIFLSLQGESSRAGLPTVFVRLTGCPLRCVWCDTTYAFSGGQLMSLPEILAEIASHQVPYVCITGGEPLAQPACLSLLSELCDAGYSVSLETSGALDIGEVDARVSRIVDLKAPGSGEFGRNRWQNLTVLTARDELKFVLQDRSDYEWARQLVAERRLATICAVLFSPVEGGLAAATLADWIIADRLPVRFQLQLHKVLWGSLRGR</sequence>
<comment type="cofactor">
    <cofactor evidence="8">
        <name>Mg(2+)</name>
        <dbReference type="ChEBI" id="CHEBI:18420"/>
    </cofactor>
</comment>
<dbReference type="EMBL" id="JADJOT010000002">
    <property type="protein sequence ID" value="MBK7952983.1"/>
    <property type="molecule type" value="Genomic_DNA"/>
</dbReference>
<evidence type="ECO:0000256" key="8">
    <source>
        <dbReference type="HAMAP-Rule" id="MF_00917"/>
    </source>
</evidence>
<evidence type="ECO:0000313" key="11">
    <source>
        <dbReference type="Proteomes" id="UP000706151"/>
    </source>
</evidence>
<feature type="binding site" evidence="8">
    <location>
        <position position="34"/>
    </location>
    <ligand>
        <name>substrate</name>
    </ligand>
</feature>
<dbReference type="GO" id="GO:0051539">
    <property type="term" value="F:4 iron, 4 sulfur cluster binding"/>
    <property type="evidence" value="ECO:0007669"/>
    <property type="project" value="UniProtKB-UniRule"/>
</dbReference>
<comment type="similarity">
    <text evidence="8">Belongs to the radical SAM superfamily. 7-carboxy-7-deazaguanine synthase family.</text>
</comment>
<keyword evidence="3 8" id="KW-0479">Metal-binding</keyword>
<dbReference type="GO" id="GO:1904047">
    <property type="term" value="F:S-adenosyl-L-methionine binding"/>
    <property type="evidence" value="ECO:0007669"/>
    <property type="project" value="UniProtKB-UniRule"/>
</dbReference>
<comment type="pathway">
    <text evidence="8">Purine metabolism; 7-cyano-7-deazaguanine biosynthesis.</text>
</comment>
<accession>A0A935T8P0</accession>
<comment type="catalytic activity">
    <reaction evidence="8">
        <text>6-carboxy-5,6,7,8-tetrahydropterin + H(+) = 7-carboxy-7-carbaguanine + NH4(+)</text>
        <dbReference type="Rhea" id="RHEA:27974"/>
        <dbReference type="ChEBI" id="CHEBI:15378"/>
        <dbReference type="ChEBI" id="CHEBI:28938"/>
        <dbReference type="ChEBI" id="CHEBI:61032"/>
        <dbReference type="ChEBI" id="CHEBI:61036"/>
        <dbReference type="EC" id="4.3.99.3"/>
    </reaction>
</comment>
<dbReference type="NCBIfam" id="TIGR04349">
    <property type="entry name" value="rSAM_QueE_gams"/>
    <property type="match status" value="1"/>
</dbReference>
<keyword evidence="4 8" id="KW-0460">Magnesium</keyword>
<comment type="subunit">
    <text evidence="8">Homodimer.</text>
</comment>
<evidence type="ECO:0000256" key="5">
    <source>
        <dbReference type="ARBA" id="ARBA00023004"/>
    </source>
</evidence>
<dbReference type="PIRSF" id="PIRSF000370">
    <property type="entry name" value="QueE"/>
    <property type="match status" value="1"/>
</dbReference>
<organism evidence="10 11">
    <name type="scientific">Candidatus Accumulibacter affinis</name>
    <dbReference type="NCBI Taxonomy" id="2954384"/>
    <lineage>
        <taxon>Bacteria</taxon>
        <taxon>Pseudomonadati</taxon>
        <taxon>Pseudomonadota</taxon>
        <taxon>Betaproteobacteria</taxon>
        <taxon>Candidatus Accumulibacter</taxon>
    </lineage>
</organism>
<keyword evidence="8" id="KW-0671">Queuosine biosynthesis</keyword>
<evidence type="ECO:0000259" key="9">
    <source>
        <dbReference type="PROSITE" id="PS51918"/>
    </source>
</evidence>
<dbReference type="InterPro" id="IPR007197">
    <property type="entry name" value="rSAM"/>
</dbReference>
<gene>
    <name evidence="8 10" type="primary">queE</name>
    <name evidence="10" type="ORF">IPK02_02870</name>
</gene>
<dbReference type="PROSITE" id="PS51918">
    <property type="entry name" value="RADICAL_SAM"/>
    <property type="match status" value="1"/>
</dbReference>
<evidence type="ECO:0000256" key="3">
    <source>
        <dbReference type="ARBA" id="ARBA00022723"/>
    </source>
</evidence>
<evidence type="ECO:0000256" key="7">
    <source>
        <dbReference type="ARBA" id="ARBA00023239"/>
    </source>
</evidence>
<dbReference type="HAMAP" id="MF_00917">
    <property type="entry name" value="QueE"/>
    <property type="match status" value="1"/>
</dbReference>
<evidence type="ECO:0000256" key="4">
    <source>
        <dbReference type="ARBA" id="ARBA00022842"/>
    </source>
</evidence>
<evidence type="ECO:0000256" key="2">
    <source>
        <dbReference type="ARBA" id="ARBA00022691"/>
    </source>
</evidence>
<dbReference type="Proteomes" id="UP000706151">
    <property type="component" value="Unassembled WGS sequence"/>
</dbReference>
<feature type="binding site" evidence="8">
    <location>
        <position position="47"/>
    </location>
    <ligand>
        <name>Mg(2+)</name>
        <dbReference type="ChEBI" id="CHEBI:18420"/>
    </ligand>
</feature>
<feature type="domain" description="Radical SAM core" evidence="9">
    <location>
        <begin position="25"/>
        <end position="215"/>
    </location>
</feature>
<proteinExistence type="inferred from homology"/>
<comment type="caution">
    <text evidence="10">The sequence shown here is derived from an EMBL/GenBank/DDBJ whole genome shotgun (WGS) entry which is preliminary data.</text>
</comment>
<keyword evidence="7 8" id="KW-0456">Lyase</keyword>